<dbReference type="GeneID" id="100204767"/>
<keyword evidence="6" id="KW-1185">Reference proteome</keyword>
<protein>
    <submittedName>
        <fullName evidence="7">Uncharacterized protein LOC100204767 isoform X3</fullName>
    </submittedName>
</protein>
<evidence type="ECO:0000313" key="7">
    <source>
        <dbReference type="RefSeq" id="XP_065646587.1"/>
    </source>
</evidence>
<evidence type="ECO:0000259" key="5">
    <source>
        <dbReference type="PROSITE" id="PS51292"/>
    </source>
</evidence>
<feature type="transmembrane region" description="Helical" evidence="4">
    <location>
        <begin position="252"/>
        <end position="273"/>
    </location>
</feature>
<feature type="transmembrane region" description="Helical" evidence="4">
    <location>
        <begin position="132"/>
        <end position="151"/>
    </location>
</feature>
<accession>A0ABM4BCC7</accession>
<dbReference type="PANTHER" id="PTHR20893">
    <property type="entry name" value="LD08641P"/>
    <property type="match status" value="1"/>
</dbReference>
<reference evidence="7" key="2">
    <citation type="submission" date="2025-08" db="UniProtKB">
        <authorList>
            <consortium name="RefSeq"/>
        </authorList>
    </citation>
    <scope>IDENTIFICATION</scope>
</reference>
<dbReference type="Gene3D" id="2.60.120.260">
    <property type="entry name" value="Galactose-binding domain-like"/>
    <property type="match status" value="1"/>
</dbReference>
<dbReference type="CDD" id="cd16495">
    <property type="entry name" value="RING_CH-C4HC3_MARCH"/>
    <property type="match status" value="1"/>
</dbReference>
<keyword evidence="4" id="KW-0472">Membrane</keyword>
<evidence type="ECO:0000256" key="4">
    <source>
        <dbReference type="SAM" id="Phobius"/>
    </source>
</evidence>
<evidence type="ECO:0000256" key="3">
    <source>
        <dbReference type="ARBA" id="ARBA00022833"/>
    </source>
</evidence>
<evidence type="ECO:0000256" key="2">
    <source>
        <dbReference type="ARBA" id="ARBA00022771"/>
    </source>
</evidence>
<feature type="transmembrane region" description="Helical" evidence="4">
    <location>
        <begin position="443"/>
        <end position="465"/>
    </location>
</feature>
<sequence>MFGSMNFIGSILPLSNIVMCPANCSGNGECVSGICSCEVRFSGWSCNDRNYSYFLSFGIFFYIVCLMAIIQLIMCIYSDFVQLKRQNFLYAFRFTIQKLIYVATIFASGSRAIYFTLDLHNLIPSSYKENLFLTYYAFVMTGLSLIICFWAESFHLSGLSSDKPQFLTKSVSGFVIFNVIIYTMLVGQLVSNNILAQPIKSQINVIINGVYAFLMFFVLVFFLIYGVEIFCKVQGAFKSERNYKESINLHQLFQSRLGLIAQASLQLAVTMFLTSEVLGELWKRKARITDRNIVNIAFHIAELGCALWFPCCLWNVFRPDELWILNPRKLLLLRKNFENQPIASFRKSYESLVEISQVEDESKEKKNVCWICYDEDNKVDIIEPCNCKGGMKSVHHDCLKKWLQERPENSDSSTLCCSVCKVQYDVASDHSLFWNPDKLQFRAWAQTFFVVLIMASMPVLLFALWQKIRIAPLKVGLVMVMVIVEYFMLRMLGFNYIKAYKYTKTRSLKILSRGTKTDTATLNIAT</sequence>
<feature type="transmembrane region" description="Helical" evidence="4">
    <location>
        <begin position="477"/>
        <end position="497"/>
    </location>
</feature>
<dbReference type="SUPFAM" id="SSF57850">
    <property type="entry name" value="RING/U-box"/>
    <property type="match status" value="1"/>
</dbReference>
<feature type="transmembrane region" description="Helical" evidence="4">
    <location>
        <begin position="99"/>
        <end position="117"/>
    </location>
</feature>
<dbReference type="Pfam" id="PF12906">
    <property type="entry name" value="RINGv"/>
    <property type="match status" value="1"/>
</dbReference>
<feature type="domain" description="RING-CH-type" evidence="5">
    <location>
        <begin position="361"/>
        <end position="427"/>
    </location>
</feature>
<dbReference type="Proteomes" id="UP001652625">
    <property type="component" value="Chromosome 02"/>
</dbReference>
<feature type="transmembrane region" description="Helical" evidence="4">
    <location>
        <begin position="171"/>
        <end position="190"/>
    </location>
</feature>
<evidence type="ECO:0000313" key="6">
    <source>
        <dbReference type="Proteomes" id="UP001652625"/>
    </source>
</evidence>
<dbReference type="PANTHER" id="PTHR20893:SF2">
    <property type="entry name" value="LD08641P"/>
    <property type="match status" value="1"/>
</dbReference>
<proteinExistence type="predicted"/>
<feature type="transmembrane region" description="Helical" evidence="4">
    <location>
        <begin position="210"/>
        <end position="231"/>
    </location>
</feature>
<evidence type="ECO:0000256" key="1">
    <source>
        <dbReference type="ARBA" id="ARBA00022723"/>
    </source>
</evidence>
<keyword evidence="3" id="KW-0862">Zinc</keyword>
<name>A0ABM4BCC7_HYDVU</name>
<keyword evidence="4" id="KW-1133">Transmembrane helix</keyword>
<dbReference type="InterPro" id="IPR011016">
    <property type="entry name" value="Znf_RING-CH"/>
</dbReference>
<feature type="transmembrane region" description="Helical" evidence="4">
    <location>
        <begin position="51"/>
        <end position="78"/>
    </location>
</feature>
<organism evidence="6 7">
    <name type="scientific">Hydra vulgaris</name>
    <name type="common">Hydra</name>
    <name type="synonym">Hydra attenuata</name>
    <dbReference type="NCBI Taxonomy" id="6087"/>
    <lineage>
        <taxon>Eukaryota</taxon>
        <taxon>Metazoa</taxon>
        <taxon>Cnidaria</taxon>
        <taxon>Hydrozoa</taxon>
        <taxon>Hydroidolina</taxon>
        <taxon>Anthoathecata</taxon>
        <taxon>Aplanulata</taxon>
        <taxon>Hydridae</taxon>
        <taxon>Hydra</taxon>
    </lineage>
</organism>
<reference evidence="6" key="1">
    <citation type="submission" date="2025-05" db="UniProtKB">
        <authorList>
            <consortium name="RefSeq"/>
        </authorList>
    </citation>
    <scope>NUCLEOTIDE SEQUENCE [LARGE SCALE GENOMIC DNA]</scope>
</reference>
<keyword evidence="2" id="KW-0863">Zinc-finger</keyword>
<gene>
    <name evidence="7" type="primary">LOC100204767</name>
</gene>
<dbReference type="RefSeq" id="XP_065646587.1">
    <property type="nucleotide sequence ID" value="XM_065790515.1"/>
</dbReference>
<dbReference type="InterPro" id="IPR013083">
    <property type="entry name" value="Znf_RING/FYVE/PHD"/>
</dbReference>
<dbReference type="Gene3D" id="3.30.40.10">
    <property type="entry name" value="Zinc/RING finger domain, C3HC4 (zinc finger)"/>
    <property type="match status" value="1"/>
</dbReference>
<dbReference type="PROSITE" id="PS51292">
    <property type="entry name" value="ZF_RING_CH"/>
    <property type="match status" value="1"/>
</dbReference>
<keyword evidence="1" id="KW-0479">Metal-binding</keyword>
<dbReference type="SMART" id="SM00744">
    <property type="entry name" value="RINGv"/>
    <property type="match status" value="1"/>
</dbReference>
<keyword evidence="4" id="KW-0812">Transmembrane</keyword>